<dbReference type="InterPro" id="IPR023635">
    <property type="entry name" value="Peptide_deformylase"/>
</dbReference>
<dbReference type="Gene3D" id="3.90.45.10">
    <property type="entry name" value="Peptide deformylase"/>
    <property type="match status" value="1"/>
</dbReference>
<dbReference type="HAMAP" id="MF_00163">
    <property type="entry name" value="Pep_deformylase"/>
    <property type="match status" value="1"/>
</dbReference>
<protein>
    <recommendedName>
        <fullName evidence="3">Peptide deformylase</fullName>
    </recommendedName>
</protein>
<dbReference type="PIRSF" id="PIRSF004749">
    <property type="entry name" value="Pep_def"/>
    <property type="match status" value="1"/>
</dbReference>
<organism evidence="2">
    <name type="scientific">marine metagenome</name>
    <dbReference type="NCBI Taxonomy" id="408172"/>
    <lineage>
        <taxon>unclassified sequences</taxon>
        <taxon>metagenomes</taxon>
        <taxon>ecological metagenomes</taxon>
    </lineage>
</organism>
<proteinExistence type="inferred from homology"/>
<accession>A0A382BPA2</accession>
<dbReference type="InterPro" id="IPR036821">
    <property type="entry name" value="Peptide_deformylase_sf"/>
</dbReference>
<dbReference type="GO" id="GO:0042586">
    <property type="term" value="F:peptide deformylase activity"/>
    <property type="evidence" value="ECO:0007669"/>
    <property type="project" value="InterPro"/>
</dbReference>
<dbReference type="NCBIfam" id="TIGR00079">
    <property type="entry name" value="pept_deformyl"/>
    <property type="match status" value="1"/>
</dbReference>
<name>A0A382BPA2_9ZZZZ</name>
<gene>
    <name evidence="2" type="ORF">METZ01_LOCUS167851</name>
</gene>
<evidence type="ECO:0008006" key="3">
    <source>
        <dbReference type="Google" id="ProtNLM"/>
    </source>
</evidence>
<evidence type="ECO:0000313" key="2">
    <source>
        <dbReference type="EMBL" id="SVB14997.1"/>
    </source>
</evidence>
<dbReference type="PANTHER" id="PTHR10458">
    <property type="entry name" value="PEPTIDE DEFORMYLASE"/>
    <property type="match status" value="1"/>
</dbReference>
<dbReference type="EMBL" id="UINC01030494">
    <property type="protein sequence ID" value="SVB14997.1"/>
    <property type="molecule type" value="Genomic_DNA"/>
</dbReference>
<evidence type="ECO:0000256" key="1">
    <source>
        <dbReference type="ARBA" id="ARBA00010759"/>
    </source>
</evidence>
<dbReference type="PRINTS" id="PR01576">
    <property type="entry name" value="PDEFORMYLASE"/>
</dbReference>
<sequence>MAVLPLIYAPHPVLDRPTTRISKVDSKIHKLIDDMIETMHANYGVGLAANQVGIPLRIAVIQGPDDIAPLIFINPEIVKREGRRELTEGCLSIPGYQGEVGRSVTVKVKAMDMHGRLFRIKAEGNLLAQALEHETDHLDGKLYVERLLNKDSIYKIERDLTNEGEGSNHIAPSAGSR</sequence>
<dbReference type="AlphaFoldDB" id="A0A382BPA2"/>
<dbReference type="SUPFAM" id="SSF56420">
    <property type="entry name" value="Peptide deformylase"/>
    <property type="match status" value="1"/>
</dbReference>
<reference evidence="2" key="1">
    <citation type="submission" date="2018-05" db="EMBL/GenBank/DDBJ databases">
        <authorList>
            <person name="Lanie J.A."/>
            <person name="Ng W.-L."/>
            <person name="Kazmierczak K.M."/>
            <person name="Andrzejewski T.M."/>
            <person name="Davidsen T.M."/>
            <person name="Wayne K.J."/>
            <person name="Tettelin H."/>
            <person name="Glass J.I."/>
            <person name="Rusch D."/>
            <person name="Podicherti R."/>
            <person name="Tsui H.-C.T."/>
            <person name="Winkler M.E."/>
        </authorList>
    </citation>
    <scope>NUCLEOTIDE SEQUENCE</scope>
</reference>
<dbReference type="PANTHER" id="PTHR10458:SF22">
    <property type="entry name" value="PEPTIDE DEFORMYLASE"/>
    <property type="match status" value="1"/>
</dbReference>
<dbReference type="NCBIfam" id="NF001159">
    <property type="entry name" value="PRK00150.1-3"/>
    <property type="match status" value="1"/>
</dbReference>
<dbReference type="Pfam" id="PF01327">
    <property type="entry name" value="Pep_deformylase"/>
    <property type="match status" value="1"/>
</dbReference>
<dbReference type="CDD" id="cd00487">
    <property type="entry name" value="Pep_deformylase"/>
    <property type="match status" value="1"/>
</dbReference>
<comment type="similarity">
    <text evidence="1">Belongs to the polypeptide deformylase family.</text>
</comment>